<dbReference type="EMBL" id="VJXY01000070">
    <property type="protein sequence ID" value="MBD6620545.1"/>
    <property type="molecule type" value="Genomic_DNA"/>
</dbReference>
<comment type="caution">
    <text evidence="1">The sequence shown here is derived from an EMBL/GenBank/DDBJ whole genome shotgun (WGS) entry which is preliminary data.</text>
</comment>
<evidence type="ECO:0000313" key="1">
    <source>
        <dbReference type="EMBL" id="MBD6620545.1"/>
    </source>
</evidence>
<name>A0AA40T4K2_9NOST</name>
<reference evidence="1" key="1">
    <citation type="submission" date="2019-07" db="EMBL/GenBank/DDBJ databases">
        <title>Toxilogical consequences of a new and cryptic species of cyanobacteria (Komarekiella delphini-convector) recovered from the epidermis of a bottlenose dolphin and 1500 ft. in the air.</title>
        <authorList>
            <person name="Brown A.O."/>
            <person name="Dvorak P."/>
            <person name="Villanueva C.D."/>
            <person name="Foss A.J."/>
            <person name="Garvey A.D."/>
            <person name="Gibson Q.A."/>
            <person name="Johansen J.R."/>
            <person name="Casamatta D.A."/>
        </authorList>
    </citation>
    <scope>NUCLEOTIDE SEQUENCE</scope>
    <source>
        <strain evidence="1">SJRDD-AB1</strain>
    </source>
</reference>
<gene>
    <name evidence="1" type="ORF">FNW02_33420</name>
</gene>
<dbReference type="AlphaFoldDB" id="A0AA40T4K2"/>
<organism evidence="1 2">
    <name type="scientific">Komarekiella delphini-convector SJRDD-AB1</name>
    <dbReference type="NCBI Taxonomy" id="2593771"/>
    <lineage>
        <taxon>Bacteria</taxon>
        <taxon>Bacillati</taxon>
        <taxon>Cyanobacteriota</taxon>
        <taxon>Cyanophyceae</taxon>
        <taxon>Nostocales</taxon>
        <taxon>Nostocaceae</taxon>
        <taxon>Komarekiella</taxon>
        <taxon>Komarekiella delphini-convector</taxon>
    </lineage>
</organism>
<dbReference type="Proteomes" id="UP001165986">
    <property type="component" value="Unassembled WGS sequence"/>
</dbReference>
<evidence type="ECO:0000313" key="2">
    <source>
        <dbReference type="Proteomes" id="UP001165986"/>
    </source>
</evidence>
<protein>
    <submittedName>
        <fullName evidence="1">Uncharacterized protein</fullName>
    </submittedName>
</protein>
<proteinExistence type="predicted"/>
<accession>A0AA40T4K2</accession>
<sequence>MFAEKPRFFDGVCAKDIKSLLLENYEISVSERTIIKVMMEIIDEGQNKFGGSGYVCGDDSTLTWADEHSNANSKLRGLHKYWWFNI</sequence>
<keyword evidence="2" id="KW-1185">Reference proteome</keyword>